<organism evidence="4 5">
    <name type="scientific">Maribellus comscasis</name>
    <dbReference type="NCBI Taxonomy" id="2681766"/>
    <lineage>
        <taxon>Bacteria</taxon>
        <taxon>Pseudomonadati</taxon>
        <taxon>Bacteroidota</taxon>
        <taxon>Bacteroidia</taxon>
        <taxon>Marinilabiliales</taxon>
        <taxon>Prolixibacteraceae</taxon>
        <taxon>Maribellus</taxon>
    </lineage>
</organism>
<dbReference type="HAMAP" id="MF_00108">
    <property type="entry name" value="IspD"/>
    <property type="match status" value="1"/>
</dbReference>
<dbReference type="InterPro" id="IPR050088">
    <property type="entry name" value="IspD/TarI_cytidylyltransf_bact"/>
</dbReference>
<dbReference type="RefSeq" id="WP_158866703.1">
    <property type="nucleotide sequence ID" value="NZ_CP046401.1"/>
</dbReference>
<dbReference type="EC" id="2.7.7.60" evidence="3"/>
<dbReference type="EMBL" id="CP046401">
    <property type="protein sequence ID" value="QGY44463.1"/>
    <property type="molecule type" value="Genomic_DNA"/>
</dbReference>
<name>A0A6I6JZ79_9BACT</name>
<dbReference type="Gene3D" id="3.90.550.10">
    <property type="entry name" value="Spore Coat Polysaccharide Biosynthesis Protein SpsA, Chain A"/>
    <property type="match status" value="1"/>
</dbReference>
<dbReference type="CDD" id="cd02516">
    <property type="entry name" value="CDP-ME_synthetase"/>
    <property type="match status" value="1"/>
</dbReference>
<evidence type="ECO:0000256" key="3">
    <source>
        <dbReference type="HAMAP-Rule" id="MF_00108"/>
    </source>
</evidence>
<protein>
    <recommendedName>
        <fullName evidence="3">2-C-methyl-D-erythritol 4-phosphate cytidylyltransferase</fullName>
        <ecNumber evidence="3">2.7.7.60</ecNumber>
    </recommendedName>
    <alternativeName>
        <fullName evidence="3">4-diphosphocytidyl-2C-methyl-D-erythritol synthase</fullName>
    </alternativeName>
    <alternativeName>
        <fullName evidence="3">MEP cytidylyltransferase</fullName>
        <shortName evidence="3">MCT</shortName>
    </alternativeName>
</protein>
<dbReference type="PANTHER" id="PTHR32125:SF4">
    <property type="entry name" value="2-C-METHYL-D-ERYTHRITOL 4-PHOSPHATE CYTIDYLYLTRANSFERASE, CHLOROPLASTIC"/>
    <property type="match status" value="1"/>
</dbReference>
<evidence type="ECO:0000313" key="5">
    <source>
        <dbReference type="Proteomes" id="UP000428260"/>
    </source>
</evidence>
<dbReference type="FunFam" id="3.90.550.10:FF:000003">
    <property type="entry name" value="2-C-methyl-D-erythritol 4-phosphate cytidylyltransferase"/>
    <property type="match status" value="1"/>
</dbReference>
<sequence>MKKVALIVAGGRGKRMNSNVPKQFEILQGKPVLIHTFQAFLTYDSNITFVLVLPKIQFSHWETLCQKHNFNIKHELAAGGETRFHSVQNGLKLVSDDSIVFIHDGVRPLVSSVTIENCYQTALQKGNALPVIPVVESVRKVENDQNMAVNRSKYFLVQTPQTFQAEKIKTAYKESKTTNFTDDSSALESAGEKIHLVEGNRENIKITYPQDLIIASAFLKNRNQ</sequence>
<gene>
    <name evidence="3" type="primary">ispD</name>
    <name evidence="4" type="ORF">GM418_12570</name>
</gene>
<proteinExistence type="inferred from homology"/>
<keyword evidence="2 3" id="KW-0548">Nucleotidyltransferase</keyword>
<dbReference type="InterPro" id="IPR029044">
    <property type="entry name" value="Nucleotide-diphossugar_trans"/>
</dbReference>
<reference evidence="4 5" key="1">
    <citation type="submission" date="2019-11" db="EMBL/GenBank/DDBJ databases">
        <authorList>
            <person name="Zheng R.K."/>
            <person name="Sun C.M."/>
        </authorList>
    </citation>
    <scope>NUCLEOTIDE SEQUENCE [LARGE SCALE GENOMIC DNA]</scope>
    <source>
        <strain evidence="4 5">WC007</strain>
    </source>
</reference>
<accession>A0A6I6JZ79</accession>
<feature type="site" description="Transition state stabilizer" evidence="3">
    <location>
        <position position="22"/>
    </location>
</feature>
<dbReference type="GO" id="GO:0050518">
    <property type="term" value="F:2-C-methyl-D-erythritol 4-phosphate cytidylyltransferase activity"/>
    <property type="evidence" value="ECO:0007669"/>
    <property type="project" value="UniProtKB-UniRule"/>
</dbReference>
<dbReference type="InterPro" id="IPR034683">
    <property type="entry name" value="IspD/TarI"/>
</dbReference>
<dbReference type="AlphaFoldDB" id="A0A6I6JZ79"/>
<keyword evidence="5" id="KW-1185">Reference proteome</keyword>
<feature type="site" description="Positions MEP for the nucleophilic attack" evidence="3">
    <location>
        <position position="151"/>
    </location>
</feature>
<keyword evidence="3" id="KW-0414">Isoprene biosynthesis</keyword>
<dbReference type="SUPFAM" id="SSF53448">
    <property type="entry name" value="Nucleotide-diphospho-sugar transferases"/>
    <property type="match status" value="1"/>
</dbReference>
<dbReference type="UniPathway" id="UPA00056">
    <property type="reaction ID" value="UER00093"/>
</dbReference>
<comment type="similarity">
    <text evidence="3">Belongs to the IspD/TarI cytidylyltransferase family. IspD subfamily.</text>
</comment>
<evidence type="ECO:0000256" key="2">
    <source>
        <dbReference type="ARBA" id="ARBA00022695"/>
    </source>
</evidence>
<keyword evidence="1 3" id="KW-0808">Transferase</keyword>
<dbReference type="PANTHER" id="PTHR32125">
    <property type="entry name" value="2-C-METHYL-D-ERYTHRITOL 4-PHOSPHATE CYTIDYLYLTRANSFERASE, CHLOROPLASTIC"/>
    <property type="match status" value="1"/>
</dbReference>
<dbReference type="Proteomes" id="UP000428260">
    <property type="component" value="Chromosome"/>
</dbReference>
<dbReference type="NCBIfam" id="TIGR00453">
    <property type="entry name" value="ispD"/>
    <property type="match status" value="1"/>
</dbReference>
<feature type="site" description="Transition state stabilizer" evidence="3">
    <location>
        <position position="15"/>
    </location>
</feature>
<dbReference type="KEGG" id="mcos:GM418_12570"/>
<comment type="pathway">
    <text evidence="3">Isoprenoid biosynthesis; isopentenyl diphosphate biosynthesis via DXP pathway; isopentenyl diphosphate from 1-deoxy-D-xylulose 5-phosphate: step 2/6.</text>
</comment>
<evidence type="ECO:0000256" key="1">
    <source>
        <dbReference type="ARBA" id="ARBA00022679"/>
    </source>
</evidence>
<evidence type="ECO:0000313" key="4">
    <source>
        <dbReference type="EMBL" id="QGY44463.1"/>
    </source>
</evidence>
<dbReference type="Pfam" id="PF01128">
    <property type="entry name" value="IspD"/>
    <property type="match status" value="1"/>
</dbReference>
<feature type="site" description="Positions MEP for the nucleophilic attack" evidence="3">
    <location>
        <position position="205"/>
    </location>
</feature>
<dbReference type="InterPro" id="IPR001228">
    <property type="entry name" value="IspD"/>
</dbReference>
<dbReference type="GO" id="GO:0019288">
    <property type="term" value="P:isopentenyl diphosphate biosynthetic process, methylerythritol 4-phosphate pathway"/>
    <property type="evidence" value="ECO:0007669"/>
    <property type="project" value="UniProtKB-UniRule"/>
</dbReference>
<dbReference type="NCBIfam" id="NF001186">
    <property type="entry name" value="PRK00155.2-3"/>
    <property type="match status" value="1"/>
</dbReference>
<comment type="function">
    <text evidence="3">Catalyzes the formation of 4-diphosphocytidyl-2-C-methyl-D-erythritol from CTP and 2-C-methyl-D-erythritol 4-phosphate (MEP).</text>
</comment>
<comment type="catalytic activity">
    <reaction evidence="3">
        <text>2-C-methyl-D-erythritol 4-phosphate + CTP + H(+) = 4-CDP-2-C-methyl-D-erythritol + diphosphate</text>
        <dbReference type="Rhea" id="RHEA:13429"/>
        <dbReference type="ChEBI" id="CHEBI:15378"/>
        <dbReference type="ChEBI" id="CHEBI:33019"/>
        <dbReference type="ChEBI" id="CHEBI:37563"/>
        <dbReference type="ChEBI" id="CHEBI:57823"/>
        <dbReference type="ChEBI" id="CHEBI:58262"/>
        <dbReference type="EC" id="2.7.7.60"/>
    </reaction>
</comment>